<feature type="transmembrane region" description="Helical" evidence="2">
    <location>
        <begin position="116"/>
        <end position="139"/>
    </location>
</feature>
<evidence type="ECO:0000313" key="4">
    <source>
        <dbReference type="Proteomes" id="UP000625711"/>
    </source>
</evidence>
<evidence type="ECO:0000256" key="1">
    <source>
        <dbReference type="SAM" id="MobiDB-lite"/>
    </source>
</evidence>
<evidence type="ECO:0000256" key="2">
    <source>
        <dbReference type="SAM" id="Phobius"/>
    </source>
</evidence>
<feature type="region of interest" description="Disordered" evidence="1">
    <location>
        <begin position="45"/>
        <end position="65"/>
    </location>
</feature>
<keyword evidence="2" id="KW-1133">Transmembrane helix</keyword>
<keyword evidence="2" id="KW-0812">Transmembrane</keyword>
<comment type="caution">
    <text evidence="3">The sequence shown here is derived from an EMBL/GenBank/DDBJ whole genome shotgun (WGS) entry which is preliminary data.</text>
</comment>
<evidence type="ECO:0000313" key="3">
    <source>
        <dbReference type="EMBL" id="KAF7269132.1"/>
    </source>
</evidence>
<sequence>MNDTRSLAVSYRNSEWSNSWEWPRVPSGTCLRWWENAVGSAGSNATPLTVSSAHKNPTRQRGPTKDFVTMQRRPVKGGSPSLLEIIQLDSVVVNLLNGRVCYKKTRRTVFSLRDKNIANVIIIIGPLIEFTMCTIRMSYLHIFFSN</sequence>
<organism evidence="3 4">
    <name type="scientific">Rhynchophorus ferrugineus</name>
    <name type="common">Red palm weevil</name>
    <name type="synonym">Curculio ferrugineus</name>
    <dbReference type="NCBI Taxonomy" id="354439"/>
    <lineage>
        <taxon>Eukaryota</taxon>
        <taxon>Metazoa</taxon>
        <taxon>Ecdysozoa</taxon>
        <taxon>Arthropoda</taxon>
        <taxon>Hexapoda</taxon>
        <taxon>Insecta</taxon>
        <taxon>Pterygota</taxon>
        <taxon>Neoptera</taxon>
        <taxon>Endopterygota</taxon>
        <taxon>Coleoptera</taxon>
        <taxon>Polyphaga</taxon>
        <taxon>Cucujiformia</taxon>
        <taxon>Curculionidae</taxon>
        <taxon>Dryophthorinae</taxon>
        <taxon>Rhynchophorus</taxon>
    </lineage>
</organism>
<feature type="compositionally biased region" description="Polar residues" evidence="1">
    <location>
        <begin position="45"/>
        <end position="61"/>
    </location>
</feature>
<name>A0A834HUQ3_RHYFE</name>
<protein>
    <submittedName>
        <fullName evidence="3">Uncharacterized protein</fullName>
    </submittedName>
</protein>
<keyword evidence="2" id="KW-0472">Membrane</keyword>
<accession>A0A834HUQ3</accession>
<dbReference type="EMBL" id="JAACXV010014259">
    <property type="protein sequence ID" value="KAF7269132.1"/>
    <property type="molecule type" value="Genomic_DNA"/>
</dbReference>
<gene>
    <name evidence="3" type="ORF">GWI33_017803</name>
</gene>
<dbReference type="AlphaFoldDB" id="A0A834HUQ3"/>
<keyword evidence="4" id="KW-1185">Reference proteome</keyword>
<dbReference type="Proteomes" id="UP000625711">
    <property type="component" value="Unassembled WGS sequence"/>
</dbReference>
<proteinExistence type="predicted"/>
<reference evidence="3" key="1">
    <citation type="submission" date="2020-08" db="EMBL/GenBank/DDBJ databases">
        <title>Genome sequencing and assembly of the red palm weevil Rhynchophorus ferrugineus.</title>
        <authorList>
            <person name="Dias G.B."/>
            <person name="Bergman C.M."/>
            <person name="Manee M."/>
        </authorList>
    </citation>
    <scope>NUCLEOTIDE SEQUENCE</scope>
    <source>
        <strain evidence="3">AA-2017</strain>
        <tissue evidence="3">Whole larva</tissue>
    </source>
</reference>